<dbReference type="Gene3D" id="1.25.40.10">
    <property type="entry name" value="Tetratricopeptide repeat domain"/>
    <property type="match status" value="1"/>
</dbReference>
<proteinExistence type="predicted"/>
<gene>
    <name evidence="2" type="ORF">M8523_23780</name>
</gene>
<sequence>MTAPLVAPPPKADDQAGKSVAPVSQADRLDDLFQRLAHAEDSEQASGIALLIQHLWLQSGSDTADLLMARAVVALGKNDSDLATKLLDKIVVIDPGWAEVWNKRATLRFLNGDDVGAMDDVAHVLVLEPRHFGALSGMSFILQRNGMKKEALALMRKAASIYPHNTELEKVKSQLELEVEGRDI</sequence>
<comment type="caution">
    <text evidence="2">The sequence shown here is derived from an EMBL/GenBank/DDBJ whole genome shotgun (WGS) entry which is preliminary data.</text>
</comment>
<dbReference type="Proteomes" id="UP001165667">
    <property type="component" value="Unassembled WGS sequence"/>
</dbReference>
<organism evidence="2 3">
    <name type="scientific">Lichenifustis flavocetrariae</name>
    <dbReference type="NCBI Taxonomy" id="2949735"/>
    <lineage>
        <taxon>Bacteria</taxon>
        <taxon>Pseudomonadati</taxon>
        <taxon>Pseudomonadota</taxon>
        <taxon>Alphaproteobacteria</taxon>
        <taxon>Hyphomicrobiales</taxon>
        <taxon>Lichenihabitantaceae</taxon>
        <taxon>Lichenifustis</taxon>
    </lineage>
</organism>
<feature type="compositionally biased region" description="Pro residues" evidence="1">
    <location>
        <begin position="1"/>
        <end position="10"/>
    </location>
</feature>
<dbReference type="InterPro" id="IPR011990">
    <property type="entry name" value="TPR-like_helical_dom_sf"/>
</dbReference>
<accession>A0AA41YYQ0</accession>
<keyword evidence="3" id="KW-1185">Reference proteome</keyword>
<name>A0AA41YYQ0_9HYPH</name>
<feature type="region of interest" description="Disordered" evidence="1">
    <location>
        <begin position="1"/>
        <end position="22"/>
    </location>
</feature>
<dbReference type="EMBL" id="JAMOIM010000020">
    <property type="protein sequence ID" value="MCW6511031.1"/>
    <property type="molecule type" value="Genomic_DNA"/>
</dbReference>
<evidence type="ECO:0000313" key="3">
    <source>
        <dbReference type="Proteomes" id="UP001165667"/>
    </source>
</evidence>
<evidence type="ECO:0008006" key="4">
    <source>
        <dbReference type="Google" id="ProtNLM"/>
    </source>
</evidence>
<dbReference type="RefSeq" id="WP_282587405.1">
    <property type="nucleotide sequence ID" value="NZ_JAMOIM010000020.1"/>
</dbReference>
<reference evidence="2" key="1">
    <citation type="submission" date="2022-05" db="EMBL/GenBank/DDBJ databases">
        <authorList>
            <person name="Pankratov T."/>
        </authorList>
    </citation>
    <scope>NUCLEOTIDE SEQUENCE</scope>
    <source>
        <strain evidence="2">BP6-180914</strain>
    </source>
</reference>
<evidence type="ECO:0000256" key="1">
    <source>
        <dbReference type="SAM" id="MobiDB-lite"/>
    </source>
</evidence>
<protein>
    <recommendedName>
        <fullName evidence="4">Tetratricopeptide repeat protein</fullName>
    </recommendedName>
</protein>
<evidence type="ECO:0000313" key="2">
    <source>
        <dbReference type="EMBL" id="MCW6511031.1"/>
    </source>
</evidence>
<dbReference type="AlphaFoldDB" id="A0AA41YYQ0"/>
<dbReference type="SUPFAM" id="SSF48452">
    <property type="entry name" value="TPR-like"/>
    <property type="match status" value="1"/>
</dbReference>